<evidence type="ECO:0000313" key="3">
    <source>
        <dbReference type="Proteomes" id="UP000054886"/>
    </source>
</evidence>
<dbReference type="EMBL" id="LLZZ01000163">
    <property type="protein sequence ID" value="KTA97217.1"/>
    <property type="molecule type" value="Genomic_DNA"/>
</dbReference>
<evidence type="ECO:0000313" key="2">
    <source>
        <dbReference type="EMBL" id="KTB11601.1"/>
    </source>
</evidence>
<proteinExistence type="predicted"/>
<dbReference type="VEuPathDB" id="FungiDB:B1J91_J03938g"/>
<dbReference type="InterPro" id="IPR055323">
    <property type="entry name" value="C57A10.07/YOR238W"/>
</dbReference>
<name>A0A0W0D2H5_CANGB</name>
<dbReference type="PANTHER" id="PTHR28110">
    <property type="entry name" value="TRANSMEMBRANE PROTEIN"/>
    <property type="match status" value="1"/>
</dbReference>
<gene>
    <name evidence="2" type="ORF">AO440_004877</name>
    <name evidence="1" type="ORF">AO440_005347</name>
</gene>
<dbReference type="PANTHER" id="PTHR28110:SF1">
    <property type="entry name" value="TRANSMEMBRANE PROTEIN"/>
    <property type="match status" value="1"/>
</dbReference>
<protein>
    <submittedName>
        <fullName evidence="2">Uncharacterized protein</fullName>
    </submittedName>
</protein>
<reference evidence="2 3" key="1">
    <citation type="submission" date="2015-10" db="EMBL/GenBank/DDBJ databases">
        <title>Draft genomes sequences of Candida glabrata isolates 1A, 1B, 2A, 2B, 3A and 3B.</title>
        <authorList>
            <person name="Haavelsrud O.E."/>
            <person name="Gaustad P."/>
        </authorList>
    </citation>
    <scope>NUCLEOTIDE SEQUENCE [LARGE SCALE GENOMIC DNA]</scope>
    <source>
        <strain evidence="2">910700640</strain>
    </source>
</reference>
<sequence length="295" mass="33882">MSSLRKDHAIMVPCHSIWNYFTSCSDYIHLGQDPEQWFLAPFQYEGRDHLSFIKHGLAGLDTLLSDFANSTLIFSGSQTKAEAGPVSEAQSYQLLMYRIIKQSIDDINVVNGIFGNIDSEILKLIQSIISIMRDQEITLDQLFESHRITLEEYALDSFDNLLYSLGQFQAVNGNYPKKMTIVGFGFKQSRYLDLHAKAIDFKNINYISIEPSPTGYNSEQLEVYFSTLSAMEKKNAAALFQNDYYGRRSPLLDKKQSRNPFNKQPKYEILNILKGLENYSDEEFLQKHIVGHTPW</sequence>
<dbReference type="GO" id="GO:0005737">
    <property type="term" value="C:cytoplasm"/>
    <property type="evidence" value="ECO:0007669"/>
    <property type="project" value="TreeGrafter"/>
</dbReference>
<organism evidence="2 3">
    <name type="scientific">Candida glabrata</name>
    <name type="common">Yeast</name>
    <name type="synonym">Torulopsis glabrata</name>
    <dbReference type="NCBI Taxonomy" id="5478"/>
    <lineage>
        <taxon>Eukaryota</taxon>
        <taxon>Fungi</taxon>
        <taxon>Dikarya</taxon>
        <taxon>Ascomycota</taxon>
        <taxon>Saccharomycotina</taxon>
        <taxon>Saccharomycetes</taxon>
        <taxon>Saccharomycetales</taxon>
        <taxon>Saccharomycetaceae</taxon>
        <taxon>Nakaseomyces</taxon>
    </lineage>
</organism>
<dbReference type="Proteomes" id="UP000054886">
    <property type="component" value="Unassembled WGS sequence"/>
</dbReference>
<dbReference type="VEuPathDB" id="FungiDB:GWK60_J03751"/>
<dbReference type="EMBL" id="LLZZ01000033">
    <property type="protein sequence ID" value="KTB11601.1"/>
    <property type="molecule type" value="Genomic_DNA"/>
</dbReference>
<dbReference type="AlphaFoldDB" id="A0A0W0D2H5"/>
<dbReference type="VEuPathDB" id="FungiDB:GVI51_J03773"/>
<comment type="caution">
    <text evidence="2">The sequence shown here is derived from an EMBL/GenBank/DDBJ whole genome shotgun (WGS) entry which is preliminary data.</text>
</comment>
<dbReference type="VEuPathDB" id="FungiDB:CAGL0J03938g"/>
<accession>A0A0W0D2H5</accession>
<evidence type="ECO:0000313" key="1">
    <source>
        <dbReference type="EMBL" id="KTA97217.1"/>
    </source>
</evidence>
<dbReference type="OrthoDB" id="4347at2759"/>